<name>A0A939HB29_9CLOT</name>
<protein>
    <submittedName>
        <fullName evidence="2">VOC family protein</fullName>
    </submittedName>
</protein>
<dbReference type="InterPro" id="IPR037523">
    <property type="entry name" value="VOC_core"/>
</dbReference>
<evidence type="ECO:0000259" key="1">
    <source>
        <dbReference type="PROSITE" id="PS51819"/>
    </source>
</evidence>
<sequence>MMKTMVLGAVHLNVTDVEELTLYYETLGFRSRQTDEGMELLAGSRPLLILHPTKQTRRHEVGLYHFAVRVPDREDLGNFLYHLAVKRIPVTGFSDHHVSEAIYLSDPEGNGIEVYWDKPESIWKNGNGIHMTTDPMDVDGVLASRTTDSFTGFPEGTDMGHIHLHVQNLADSHSHYKETLGLEKTLDYPNAGFFSRDGYHHHIGMNMWLQGNPDVKRDGYPGIHHFSIHLAPAVFDEIYGPEKTVVENRDPNHILYKVYRGF</sequence>
<comment type="caution">
    <text evidence="2">The sequence shown here is derived from an EMBL/GenBank/DDBJ whole genome shotgun (WGS) entry which is preliminary data.</text>
</comment>
<dbReference type="RefSeq" id="WP_207599199.1">
    <property type="nucleotide sequence ID" value="NZ_JAFNJU010000004.1"/>
</dbReference>
<keyword evidence="3" id="KW-1185">Reference proteome</keyword>
<reference evidence="2" key="1">
    <citation type="submission" date="2021-03" db="EMBL/GenBank/DDBJ databases">
        <title>Proteiniclasticum marinus sp. nov., isolated from tidal flat sediment.</title>
        <authorList>
            <person name="Namirimu T."/>
            <person name="Yang J.-A."/>
            <person name="Yang S.-H."/>
            <person name="Kim Y.-J."/>
            <person name="Kwon K.K."/>
        </authorList>
    </citation>
    <scope>NUCLEOTIDE SEQUENCE</scope>
    <source>
        <strain evidence="2">SCR006</strain>
    </source>
</reference>
<gene>
    <name evidence="2" type="ORF">J3A84_06530</name>
</gene>
<dbReference type="Pfam" id="PF00903">
    <property type="entry name" value="Glyoxalase"/>
    <property type="match status" value="1"/>
</dbReference>
<dbReference type="Gene3D" id="3.10.180.10">
    <property type="entry name" value="2,3-Dihydroxybiphenyl 1,2-Dioxygenase, domain 1"/>
    <property type="match status" value="2"/>
</dbReference>
<dbReference type="Proteomes" id="UP000664218">
    <property type="component" value="Unassembled WGS sequence"/>
</dbReference>
<evidence type="ECO:0000313" key="3">
    <source>
        <dbReference type="Proteomes" id="UP000664218"/>
    </source>
</evidence>
<evidence type="ECO:0000313" key="2">
    <source>
        <dbReference type="EMBL" id="MBO1264682.1"/>
    </source>
</evidence>
<dbReference type="AlphaFoldDB" id="A0A939HB29"/>
<dbReference type="InterPro" id="IPR029068">
    <property type="entry name" value="Glyas_Bleomycin-R_OHBP_Dase"/>
</dbReference>
<dbReference type="PANTHER" id="PTHR43279">
    <property type="entry name" value="CATECHOL-2,3-DIOXYGENASE"/>
    <property type="match status" value="1"/>
</dbReference>
<dbReference type="InterPro" id="IPR004360">
    <property type="entry name" value="Glyas_Fos-R_dOase_dom"/>
</dbReference>
<dbReference type="PROSITE" id="PS51819">
    <property type="entry name" value="VOC"/>
    <property type="match status" value="1"/>
</dbReference>
<dbReference type="SUPFAM" id="SSF54593">
    <property type="entry name" value="Glyoxalase/Bleomycin resistance protein/Dihydroxybiphenyl dioxygenase"/>
    <property type="match status" value="2"/>
</dbReference>
<dbReference type="PANTHER" id="PTHR43279:SF1">
    <property type="entry name" value="CATECHOL-2,3-DIOXYGENASE"/>
    <property type="match status" value="1"/>
</dbReference>
<organism evidence="2 3">
    <name type="scientific">Proteiniclasticum aestuarii</name>
    <dbReference type="NCBI Taxonomy" id="2817862"/>
    <lineage>
        <taxon>Bacteria</taxon>
        <taxon>Bacillati</taxon>
        <taxon>Bacillota</taxon>
        <taxon>Clostridia</taxon>
        <taxon>Eubacteriales</taxon>
        <taxon>Clostridiaceae</taxon>
        <taxon>Proteiniclasticum</taxon>
    </lineage>
</organism>
<accession>A0A939HB29</accession>
<proteinExistence type="predicted"/>
<feature type="domain" description="VOC" evidence="1">
    <location>
        <begin position="6"/>
        <end position="117"/>
    </location>
</feature>
<dbReference type="EMBL" id="JAFNJU010000004">
    <property type="protein sequence ID" value="MBO1264682.1"/>
    <property type="molecule type" value="Genomic_DNA"/>
</dbReference>